<dbReference type="Gene3D" id="3.40.630.30">
    <property type="match status" value="1"/>
</dbReference>
<evidence type="ECO:0000259" key="3">
    <source>
        <dbReference type="PROSITE" id="PS51186"/>
    </source>
</evidence>
<evidence type="ECO:0000313" key="5">
    <source>
        <dbReference type="Proteomes" id="UP000248646"/>
    </source>
</evidence>
<dbReference type="EMBL" id="QKZI01000001">
    <property type="protein sequence ID" value="PZX07497.1"/>
    <property type="molecule type" value="Genomic_DNA"/>
</dbReference>
<dbReference type="Pfam" id="PF00583">
    <property type="entry name" value="Acetyltransf_1"/>
    <property type="match status" value="1"/>
</dbReference>
<dbReference type="InterPro" id="IPR016181">
    <property type="entry name" value="Acyl_CoA_acyltransferase"/>
</dbReference>
<evidence type="ECO:0000256" key="2">
    <source>
        <dbReference type="ARBA" id="ARBA00023315"/>
    </source>
</evidence>
<dbReference type="RefSeq" id="WP_111438141.1">
    <property type="nucleotide sequence ID" value="NZ_QKZI01000001.1"/>
</dbReference>
<name>A0A2W7MK34_9BACI</name>
<organism evidence="4 5">
    <name type="scientific">Psychrobacillus insolitus</name>
    <dbReference type="NCBI Taxonomy" id="1461"/>
    <lineage>
        <taxon>Bacteria</taxon>
        <taxon>Bacillati</taxon>
        <taxon>Bacillota</taxon>
        <taxon>Bacilli</taxon>
        <taxon>Bacillales</taxon>
        <taxon>Bacillaceae</taxon>
        <taxon>Psychrobacillus</taxon>
    </lineage>
</organism>
<comment type="caution">
    <text evidence="4">The sequence shown here is derived from an EMBL/GenBank/DDBJ whole genome shotgun (WGS) entry which is preliminary data.</text>
</comment>
<protein>
    <submittedName>
        <fullName evidence="4">Phosphinothricin acetyltransferase</fullName>
    </submittedName>
</protein>
<keyword evidence="5" id="KW-1185">Reference proteome</keyword>
<dbReference type="GO" id="GO:0016747">
    <property type="term" value="F:acyltransferase activity, transferring groups other than amino-acyl groups"/>
    <property type="evidence" value="ECO:0007669"/>
    <property type="project" value="InterPro"/>
</dbReference>
<reference evidence="4 5" key="1">
    <citation type="submission" date="2018-06" db="EMBL/GenBank/DDBJ databases">
        <title>Genomic Encyclopedia of Type Strains, Phase IV (KMG-IV): sequencing the most valuable type-strain genomes for metagenomic binning, comparative biology and taxonomic classification.</title>
        <authorList>
            <person name="Goeker M."/>
        </authorList>
    </citation>
    <scope>NUCLEOTIDE SEQUENCE [LARGE SCALE GENOMIC DNA]</scope>
    <source>
        <strain evidence="4 5">DSM 5</strain>
    </source>
</reference>
<dbReference type="InterPro" id="IPR000182">
    <property type="entry name" value="GNAT_dom"/>
</dbReference>
<dbReference type="PANTHER" id="PTHR43072:SF23">
    <property type="entry name" value="UPF0039 PROTEIN C11D3.02C"/>
    <property type="match status" value="1"/>
</dbReference>
<dbReference type="PROSITE" id="PS51186">
    <property type="entry name" value="GNAT"/>
    <property type="match status" value="1"/>
</dbReference>
<dbReference type="OrthoDB" id="9798006at2"/>
<gene>
    <name evidence="4" type="ORF">C7437_101614</name>
</gene>
<dbReference type="CDD" id="cd04301">
    <property type="entry name" value="NAT_SF"/>
    <property type="match status" value="1"/>
</dbReference>
<dbReference type="SUPFAM" id="SSF55729">
    <property type="entry name" value="Acyl-CoA N-acyltransferases (Nat)"/>
    <property type="match status" value="1"/>
</dbReference>
<dbReference type="AlphaFoldDB" id="A0A2W7MK34"/>
<keyword evidence="1 4" id="KW-0808">Transferase</keyword>
<feature type="domain" description="N-acetyltransferase" evidence="3">
    <location>
        <begin position="5"/>
        <end position="158"/>
    </location>
</feature>
<proteinExistence type="predicted"/>
<accession>A0A2W7MK34</accession>
<evidence type="ECO:0000313" key="4">
    <source>
        <dbReference type="EMBL" id="PZX07497.1"/>
    </source>
</evidence>
<evidence type="ECO:0000256" key="1">
    <source>
        <dbReference type="ARBA" id="ARBA00022679"/>
    </source>
</evidence>
<dbReference type="Proteomes" id="UP000248646">
    <property type="component" value="Unassembled WGS sequence"/>
</dbReference>
<dbReference type="PANTHER" id="PTHR43072">
    <property type="entry name" value="N-ACETYLTRANSFERASE"/>
    <property type="match status" value="1"/>
</dbReference>
<keyword evidence="2" id="KW-0012">Acyltransferase</keyword>
<sequence length="167" mass="19068">MENKLEIEEMISENWNQVKAIYIEGIHTGNATFQTTAPTWDEWDSAHNKKCRYVAKLNGEVVGWVALSPISNREVFEGVAEVSIYLNNSIKGMGIGSRLLAYLIEQSEHNGFWTLQAMIFPENMASIKLHKKFGFEEVGTRKQMGRLYGAWRDVVLLERRSNEVGVE</sequence>